<dbReference type="InterPro" id="IPR016040">
    <property type="entry name" value="NAD(P)-bd_dom"/>
</dbReference>
<organism evidence="10 11">
    <name type="scientific">Brevibacterium aurantiacum</name>
    <dbReference type="NCBI Taxonomy" id="273384"/>
    <lineage>
        <taxon>Bacteria</taxon>
        <taxon>Bacillati</taxon>
        <taxon>Actinomycetota</taxon>
        <taxon>Actinomycetes</taxon>
        <taxon>Micrococcales</taxon>
        <taxon>Brevibacteriaceae</taxon>
        <taxon>Brevibacterium</taxon>
    </lineage>
</organism>
<evidence type="ECO:0000313" key="11">
    <source>
        <dbReference type="Proteomes" id="UP000316406"/>
    </source>
</evidence>
<evidence type="ECO:0000256" key="2">
    <source>
        <dbReference type="ARBA" id="ARBA00001911"/>
    </source>
</evidence>
<name>A0A556C9H0_BREAU</name>
<keyword evidence="7 8" id="KW-0456">Lyase</keyword>
<dbReference type="GO" id="GO:0008460">
    <property type="term" value="F:dTDP-glucose 4,6-dehydratase activity"/>
    <property type="evidence" value="ECO:0007669"/>
    <property type="project" value="UniProtKB-EC"/>
</dbReference>
<dbReference type="CDD" id="cd05246">
    <property type="entry name" value="dTDP_GD_SDR_e"/>
    <property type="match status" value="1"/>
</dbReference>
<comment type="caution">
    <text evidence="10">The sequence shown here is derived from an EMBL/GenBank/DDBJ whole genome shotgun (WGS) entry which is preliminary data.</text>
</comment>
<dbReference type="EC" id="4.2.1.46" evidence="4 8"/>
<evidence type="ECO:0000259" key="9">
    <source>
        <dbReference type="Pfam" id="PF16363"/>
    </source>
</evidence>
<dbReference type="NCBIfam" id="TIGR01181">
    <property type="entry name" value="dTDP_gluc_dehyt"/>
    <property type="match status" value="1"/>
</dbReference>
<gene>
    <name evidence="10" type="primary">rfbB</name>
    <name evidence="10" type="ORF">FO013_15185</name>
</gene>
<feature type="domain" description="NAD(P)-binding" evidence="9">
    <location>
        <begin position="15"/>
        <end position="305"/>
    </location>
</feature>
<keyword evidence="6" id="KW-0520">NAD</keyword>
<sequence>MTTDIRRDQYHTVIVAGGAGFIGANFVRNVVSTTNWSVVVVDKLTYAGNLANLESLPVERVDVVVGDICDENLVNSVASSADAIVNFAAESHNDRSLHAAKSFLKTNVEGTFVLLEAARRFSIRYHHVSTDEVYGDLPIDTDEAFTLDSPYRPSSPYSATKAASDHLVTAWTRSYGVQATISNCANNYGPYQHVEKFIPRQITNLLIGTRPKLYGAGSNVREWLHVNDHVSGIMRVLEFGRIGSSYLLSSGIGVSNIEVLRLVLELMDHPSDFFDHVRDRPGHDRRYALDSASTRSDLGWSPTYTDLREGLCDTIRWYSENTNWWAAGKRGVEEQYRRFEG</sequence>
<dbReference type="RefSeq" id="WP_143923405.1">
    <property type="nucleotide sequence ID" value="NZ_VLTK01000009.1"/>
</dbReference>
<dbReference type="Gene3D" id="3.40.50.720">
    <property type="entry name" value="NAD(P)-binding Rossmann-like Domain"/>
    <property type="match status" value="1"/>
</dbReference>
<evidence type="ECO:0000313" key="10">
    <source>
        <dbReference type="EMBL" id="TSI14093.1"/>
    </source>
</evidence>
<evidence type="ECO:0000256" key="1">
    <source>
        <dbReference type="ARBA" id="ARBA00001539"/>
    </source>
</evidence>
<dbReference type="InterPro" id="IPR036291">
    <property type="entry name" value="NAD(P)-bd_dom_sf"/>
</dbReference>
<dbReference type="SUPFAM" id="SSF51735">
    <property type="entry name" value="NAD(P)-binding Rossmann-fold domains"/>
    <property type="match status" value="1"/>
</dbReference>
<dbReference type="Gene3D" id="3.90.25.10">
    <property type="entry name" value="UDP-galactose 4-epimerase, domain 1"/>
    <property type="match status" value="1"/>
</dbReference>
<evidence type="ECO:0000256" key="6">
    <source>
        <dbReference type="ARBA" id="ARBA00023027"/>
    </source>
</evidence>
<dbReference type="Pfam" id="PF16363">
    <property type="entry name" value="GDP_Man_Dehyd"/>
    <property type="match status" value="1"/>
</dbReference>
<comment type="catalytic activity">
    <reaction evidence="1 8">
        <text>dTDP-alpha-D-glucose = dTDP-4-dehydro-6-deoxy-alpha-D-glucose + H2O</text>
        <dbReference type="Rhea" id="RHEA:17221"/>
        <dbReference type="ChEBI" id="CHEBI:15377"/>
        <dbReference type="ChEBI" id="CHEBI:57477"/>
        <dbReference type="ChEBI" id="CHEBI:57649"/>
        <dbReference type="EC" id="4.2.1.46"/>
    </reaction>
</comment>
<comment type="cofactor">
    <cofactor evidence="2 8">
        <name>NAD(+)</name>
        <dbReference type="ChEBI" id="CHEBI:57540"/>
    </cofactor>
</comment>
<evidence type="ECO:0000256" key="3">
    <source>
        <dbReference type="ARBA" id="ARBA00008178"/>
    </source>
</evidence>
<dbReference type="Proteomes" id="UP000316406">
    <property type="component" value="Unassembled WGS sequence"/>
</dbReference>
<dbReference type="InterPro" id="IPR005888">
    <property type="entry name" value="dTDP_Gluc_deHydtase"/>
</dbReference>
<dbReference type="GO" id="GO:0009225">
    <property type="term" value="P:nucleotide-sugar metabolic process"/>
    <property type="evidence" value="ECO:0007669"/>
    <property type="project" value="InterPro"/>
</dbReference>
<dbReference type="OrthoDB" id="9801785at2"/>
<dbReference type="PANTHER" id="PTHR43000">
    <property type="entry name" value="DTDP-D-GLUCOSE 4,6-DEHYDRATASE-RELATED"/>
    <property type="match status" value="1"/>
</dbReference>
<comment type="similarity">
    <text evidence="3 8">Belongs to the NAD(P)-dependent epimerase/dehydratase family. dTDP-glucose dehydratase subfamily.</text>
</comment>
<evidence type="ECO:0000256" key="5">
    <source>
        <dbReference type="ARBA" id="ARBA00016977"/>
    </source>
</evidence>
<protein>
    <recommendedName>
        <fullName evidence="5 8">dTDP-glucose 4,6-dehydratase</fullName>
        <ecNumber evidence="4 8">4.2.1.46</ecNumber>
    </recommendedName>
</protein>
<evidence type="ECO:0000256" key="7">
    <source>
        <dbReference type="ARBA" id="ARBA00023239"/>
    </source>
</evidence>
<dbReference type="AlphaFoldDB" id="A0A556C9H0"/>
<proteinExistence type="inferred from homology"/>
<dbReference type="EMBL" id="VLTK01000009">
    <property type="protein sequence ID" value="TSI14093.1"/>
    <property type="molecule type" value="Genomic_DNA"/>
</dbReference>
<accession>A0A556C9H0</accession>
<reference evidence="10 11" key="1">
    <citation type="submission" date="2019-07" db="EMBL/GenBank/DDBJ databases">
        <title>Draft genome sequence of Brevibacterium aurantiacum XU54 isolated from Xinjiang China.</title>
        <authorList>
            <person name="Xu X."/>
        </authorList>
    </citation>
    <scope>NUCLEOTIDE SEQUENCE [LARGE SCALE GENOMIC DNA]</scope>
    <source>
        <strain evidence="10 11">XU54</strain>
    </source>
</reference>
<keyword evidence="11" id="KW-1185">Reference proteome</keyword>
<evidence type="ECO:0000256" key="4">
    <source>
        <dbReference type="ARBA" id="ARBA00011990"/>
    </source>
</evidence>
<evidence type="ECO:0000256" key="8">
    <source>
        <dbReference type="RuleBase" id="RU004473"/>
    </source>
</evidence>